<reference evidence="1 2" key="1">
    <citation type="journal article" date="2019" name="Sci. Rep.">
        <title>Orb-weaving spider Araneus ventricosus genome elucidates the spidroin gene catalogue.</title>
        <authorList>
            <person name="Kono N."/>
            <person name="Nakamura H."/>
            <person name="Ohtoshi R."/>
            <person name="Moran D.A.P."/>
            <person name="Shinohara A."/>
            <person name="Yoshida Y."/>
            <person name="Fujiwara M."/>
            <person name="Mori M."/>
            <person name="Tomita M."/>
            <person name="Arakawa K."/>
        </authorList>
    </citation>
    <scope>NUCLEOTIDE SEQUENCE [LARGE SCALE GENOMIC DNA]</scope>
</reference>
<name>A0A4Y2MAK0_ARAVE</name>
<gene>
    <name evidence="1" type="ORF">AVEN_13812_1</name>
</gene>
<sequence>MGDNYMPSTLKRMNTVALFSAISILNNMINSTPYDSCGSLVVLALAPEGFHARNPIPLKIRRLLGLLHLESYVGGQTSSWWRGAKVWRGCVSSGVILVI</sequence>
<dbReference type="AlphaFoldDB" id="A0A4Y2MAK0"/>
<organism evidence="1 2">
    <name type="scientific">Araneus ventricosus</name>
    <name type="common">Orbweaver spider</name>
    <name type="synonym">Epeira ventricosa</name>
    <dbReference type="NCBI Taxonomy" id="182803"/>
    <lineage>
        <taxon>Eukaryota</taxon>
        <taxon>Metazoa</taxon>
        <taxon>Ecdysozoa</taxon>
        <taxon>Arthropoda</taxon>
        <taxon>Chelicerata</taxon>
        <taxon>Arachnida</taxon>
        <taxon>Araneae</taxon>
        <taxon>Araneomorphae</taxon>
        <taxon>Entelegynae</taxon>
        <taxon>Araneoidea</taxon>
        <taxon>Araneidae</taxon>
        <taxon>Araneus</taxon>
    </lineage>
</organism>
<comment type="caution">
    <text evidence="1">The sequence shown here is derived from an EMBL/GenBank/DDBJ whole genome shotgun (WGS) entry which is preliminary data.</text>
</comment>
<keyword evidence="2" id="KW-1185">Reference proteome</keyword>
<protein>
    <submittedName>
        <fullName evidence="1">Uncharacterized protein</fullName>
    </submittedName>
</protein>
<dbReference type="Proteomes" id="UP000499080">
    <property type="component" value="Unassembled WGS sequence"/>
</dbReference>
<proteinExistence type="predicted"/>
<evidence type="ECO:0000313" key="2">
    <source>
        <dbReference type="Proteomes" id="UP000499080"/>
    </source>
</evidence>
<dbReference type="EMBL" id="BGPR01007024">
    <property type="protein sequence ID" value="GBN23669.1"/>
    <property type="molecule type" value="Genomic_DNA"/>
</dbReference>
<accession>A0A4Y2MAK0</accession>
<evidence type="ECO:0000313" key="1">
    <source>
        <dbReference type="EMBL" id="GBN23669.1"/>
    </source>
</evidence>